<evidence type="ECO:0000259" key="1">
    <source>
        <dbReference type="PROSITE" id="PS50191"/>
    </source>
</evidence>
<reference evidence="3 4" key="1">
    <citation type="submission" date="2015-12" db="EMBL/GenBank/DDBJ databases">
        <title>The genome of Folsomia candida.</title>
        <authorList>
            <person name="Faddeeva A."/>
            <person name="Derks M.F."/>
            <person name="Anvar Y."/>
            <person name="Smit S."/>
            <person name="Van Straalen N."/>
            <person name="Roelofs D."/>
        </authorList>
    </citation>
    <scope>NUCLEOTIDE SEQUENCE [LARGE SCALE GENOMIC DNA]</scope>
    <source>
        <strain evidence="3 4">VU population</strain>
        <tissue evidence="3">Whole body</tissue>
    </source>
</reference>
<dbReference type="OrthoDB" id="1434354at2759"/>
<dbReference type="InterPro" id="IPR036865">
    <property type="entry name" value="CRAL-TRIO_dom_sf"/>
</dbReference>
<dbReference type="SMART" id="SM01100">
    <property type="entry name" value="CRAL_TRIO_N"/>
    <property type="match status" value="1"/>
</dbReference>
<feature type="domain" description="GOLD" evidence="2">
    <location>
        <begin position="290"/>
        <end position="396"/>
    </location>
</feature>
<dbReference type="PANTHER" id="PTHR23324:SF83">
    <property type="entry name" value="SEC14-LIKE PROTEIN 2"/>
    <property type="match status" value="1"/>
</dbReference>
<feature type="domain" description="CRAL-TRIO" evidence="1">
    <location>
        <begin position="87"/>
        <end position="264"/>
    </location>
</feature>
<evidence type="ECO:0008006" key="5">
    <source>
        <dbReference type="Google" id="ProtNLM"/>
    </source>
</evidence>
<dbReference type="Pfam" id="PF13897">
    <property type="entry name" value="GOLD_2"/>
    <property type="match status" value="1"/>
</dbReference>
<keyword evidence="4" id="KW-1185">Reference proteome</keyword>
<dbReference type="GO" id="GO:0005737">
    <property type="term" value="C:cytoplasm"/>
    <property type="evidence" value="ECO:0007669"/>
    <property type="project" value="TreeGrafter"/>
</dbReference>
<accession>A0A226DGD1</accession>
<dbReference type="AlphaFoldDB" id="A0A226DGD1"/>
<dbReference type="Proteomes" id="UP000198287">
    <property type="component" value="Unassembled WGS sequence"/>
</dbReference>
<dbReference type="PROSITE" id="PS50866">
    <property type="entry name" value="GOLD"/>
    <property type="match status" value="1"/>
</dbReference>
<dbReference type="Gene3D" id="3.40.525.10">
    <property type="entry name" value="CRAL-TRIO lipid binding domain"/>
    <property type="match status" value="1"/>
</dbReference>
<dbReference type="OMA" id="HAWFHTL"/>
<name>A0A226DGD1_FOLCA</name>
<dbReference type="SUPFAM" id="SSF52087">
    <property type="entry name" value="CRAL/TRIO domain"/>
    <property type="match status" value="1"/>
</dbReference>
<dbReference type="PRINTS" id="PR00180">
    <property type="entry name" value="CRETINALDHBP"/>
</dbReference>
<dbReference type="PROSITE" id="PS50191">
    <property type="entry name" value="CRAL_TRIO"/>
    <property type="match status" value="1"/>
</dbReference>
<dbReference type="PANTHER" id="PTHR23324">
    <property type="entry name" value="SEC14 RELATED PROTEIN"/>
    <property type="match status" value="1"/>
</dbReference>
<dbReference type="InterPro" id="IPR051064">
    <property type="entry name" value="SEC14/CRAL-TRIO_domain"/>
</dbReference>
<organism evidence="3 4">
    <name type="scientific">Folsomia candida</name>
    <name type="common">Springtail</name>
    <dbReference type="NCBI Taxonomy" id="158441"/>
    <lineage>
        <taxon>Eukaryota</taxon>
        <taxon>Metazoa</taxon>
        <taxon>Ecdysozoa</taxon>
        <taxon>Arthropoda</taxon>
        <taxon>Hexapoda</taxon>
        <taxon>Collembola</taxon>
        <taxon>Entomobryomorpha</taxon>
        <taxon>Isotomoidea</taxon>
        <taxon>Isotomidae</taxon>
        <taxon>Proisotominae</taxon>
        <taxon>Folsomia</taxon>
    </lineage>
</organism>
<dbReference type="InterPro" id="IPR001251">
    <property type="entry name" value="CRAL-TRIO_dom"/>
</dbReference>
<dbReference type="SUPFAM" id="SSF46938">
    <property type="entry name" value="CRAL/TRIO N-terminal domain"/>
    <property type="match status" value="1"/>
</dbReference>
<sequence length="408" mass="46807">MASEVFQSAFASSLEYTAEEKEKISQLRNNVADLGLQGDQLDDSFLVKWLRARYLDLPKAEEMLRKSMKWRKENEVDTILEREGHTIPPDMVKLGPIAFCGISKDGYGVFVAPWGRHDLRSHIEKYGTEECLKYNTIFMEKMVKIMQDEGAKVGMKVTQMIEIADFEGYSYRQMATKQCREFMIKMQTSMDENYPEILRYAMFINVPKVFALIYNMLKPFMPKATLDKIDIYGPDKEKWAAVVKQKFPVERIPPHWGGTLLGEDDYCSGDPIWIQGPDNMTAFMRGLTEEDAAFEKVTIAARERYIQEVEVLGKDTIIEWKFKSEGHDVGFQLFYSKEARAKKDKSVDIIPLSRVDAHTQVQVGSHVCENEGIYSLVFDNGFSLMKAKTVMYQISFVDPATSQDNPEA</sequence>
<dbReference type="Pfam" id="PF00650">
    <property type="entry name" value="CRAL_TRIO"/>
    <property type="match status" value="1"/>
</dbReference>
<dbReference type="SUPFAM" id="SSF101576">
    <property type="entry name" value="Supernatant protein factor (SPF), C-terminal domain"/>
    <property type="match status" value="1"/>
</dbReference>
<dbReference type="InterPro" id="IPR036273">
    <property type="entry name" value="CRAL/TRIO_N_dom_sf"/>
</dbReference>
<dbReference type="InterPro" id="IPR036598">
    <property type="entry name" value="GOLD_dom_sf"/>
</dbReference>
<dbReference type="InterPro" id="IPR009038">
    <property type="entry name" value="GOLD_dom"/>
</dbReference>
<dbReference type="SMART" id="SM00516">
    <property type="entry name" value="SEC14"/>
    <property type="match status" value="1"/>
</dbReference>
<protein>
    <recommendedName>
        <fullName evidence="5">SEC14-like protein 2</fullName>
    </recommendedName>
</protein>
<dbReference type="EMBL" id="LNIX01000019">
    <property type="protein sequence ID" value="OXA44592.1"/>
    <property type="molecule type" value="Genomic_DNA"/>
</dbReference>
<evidence type="ECO:0000259" key="2">
    <source>
        <dbReference type="PROSITE" id="PS50866"/>
    </source>
</evidence>
<comment type="caution">
    <text evidence="3">The sequence shown here is derived from an EMBL/GenBank/DDBJ whole genome shotgun (WGS) entry which is preliminary data.</text>
</comment>
<proteinExistence type="predicted"/>
<evidence type="ECO:0000313" key="4">
    <source>
        <dbReference type="Proteomes" id="UP000198287"/>
    </source>
</evidence>
<dbReference type="CDD" id="cd00170">
    <property type="entry name" value="SEC14"/>
    <property type="match status" value="1"/>
</dbReference>
<dbReference type="Gene3D" id="2.60.120.680">
    <property type="entry name" value="GOLD domain"/>
    <property type="match status" value="1"/>
</dbReference>
<dbReference type="InterPro" id="IPR011074">
    <property type="entry name" value="CRAL/TRIO_N_dom"/>
</dbReference>
<evidence type="ECO:0000313" key="3">
    <source>
        <dbReference type="EMBL" id="OXA44592.1"/>
    </source>
</evidence>
<gene>
    <name evidence="3" type="ORF">Fcan01_20587</name>
</gene>